<dbReference type="InterPro" id="IPR046919">
    <property type="entry name" value="ABC-3C_CTD10"/>
</dbReference>
<reference evidence="3" key="1">
    <citation type="journal article" date="2019" name="PLoS Negl. Trop. Dis.">
        <title>Revisiting the worldwide diversity of Leptospira species in the environment.</title>
        <authorList>
            <person name="Vincent A.T."/>
            <person name="Schiettekatte O."/>
            <person name="Bourhy P."/>
            <person name="Veyrier F.J."/>
            <person name="Picardeau M."/>
        </authorList>
    </citation>
    <scope>NUCLEOTIDE SEQUENCE [LARGE SCALE GENOMIC DNA]</scope>
    <source>
        <strain evidence="3">201601109</strain>
    </source>
</reference>
<dbReference type="Proteomes" id="UP000297649">
    <property type="component" value="Unassembled WGS sequence"/>
</dbReference>
<evidence type="ECO:0000259" key="2">
    <source>
        <dbReference type="Pfam" id="PF21941"/>
    </source>
</evidence>
<evidence type="ECO:0000313" key="4">
    <source>
        <dbReference type="Proteomes" id="UP000297649"/>
    </source>
</evidence>
<feature type="domain" description="SMEK" evidence="2">
    <location>
        <begin position="11"/>
        <end position="147"/>
    </location>
</feature>
<proteinExistence type="predicted"/>
<dbReference type="NCBIfam" id="NF033859">
    <property type="entry name" value="SMEK_N"/>
    <property type="match status" value="1"/>
</dbReference>
<organism evidence="3 4">
    <name type="scientific">Leptospira bandrabouensis</name>
    <dbReference type="NCBI Taxonomy" id="2484903"/>
    <lineage>
        <taxon>Bacteria</taxon>
        <taxon>Pseudomonadati</taxon>
        <taxon>Spirochaetota</taxon>
        <taxon>Spirochaetia</taxon>
        <taxon>Leptospirales</taxon>
        <taxon>Leptospiraceae</taxon>
        <taxon>Leptospira</taxon>
    </lineage>
</organism>
<evidence type="ECO:0008006" key="5">
    <source>
        <dbReference type="Google" id="ProtNLM"/>
    </source>
</evidence>
<comment type="caution">
    <text evidence="3">The sequence shown here is derived from an EMBL/GenBank/DDBJ whole genome shotgun (WGS) entry which is preliminary data.</text>
</comment>
<dbReference type="InterPro" id="IPR047740">
    <property type="entry name" value="SMEK_dom"/>
</dbReference>
<feature type="domain" description="ABC-three component systems C-terminal" evidence="1">
    <location>
        <begin position="177"/>
        <end position="316"/>
    </location>
</feature>
<name>A0A6H3NP63_9LEPT</name>
<gene>
    <name evidence="3" type="ORF">EHR08_17110</name>
</gene>
<evidence type="ECO:0000259" key="1">
    <source>
        <dbReference type="Pfam" id="PF20275"/>
    </source>
</evidence>
<dbReference type="RefSeq" id="WP_135781520.1">
    <property type="nucleotide sequence ID" value="NZ_RQHU01000022.1"/>
</dbReference>
<dbReference type="Pfam" id="PF21941">
    <property type="entry name" value="SMEK_N"/>
    <property type="match status" value="1"/>
</dbReference>
<keyword evidence="4" id="KW-1185">Reference proteome</keyword>
<dbReference type="EMBL" id="RQHU01000022">
    <property type="protein sequence ID" value="TGN11612.1"/>
    <property type="molecule type" value="Genomic_DNA"/>
</dbReference>
<protein>
    <recommendedName>
        <fullName evidence="5">SMEK domain-containing protein</fullName>
    </recommendedName>
</protein>
<dbReference type="AlphaFoldDB" id="A0A6H3NP63"/>
<sequence>MSNNRSKYFNYIEEKLTGLASRIDGRAKLNLLDFNVHSENFYLHFFNLLYSIELTSMNKESHNTEAVDLIDKKNKIVIQVSSLNTKTKIEESLSKKSMEIYKGYTFKFISISKDTRKLKIDTFHNPFSLKFDSEKDIHDIHTILKDILSMDIEKQKEIFTFIKKELGGEDDPIKLDSNLAIIIDLLSKENLSKTTDTIMKNQFDINLKIDHNKLISSRSIIEDYSLYHTNLDSKYKQFDLEGCNKSLSVLNSIRSSYLEECHLNPNESADTIFFRTIENVKSKVEGSSNFIRIPVEELDLCLNIIIVDSFIRCKIFQSPGFQ</sequence>
<dbReference type="Pfam" id="PF20275">
    <property type="entry name" value="CTD10"/>
    <property type="match status" value="1"/>
</dbReference>
<evidence type="ECO:0000313" key="3">
    <source>
        <dbReference type="EMBL" id="TGN11612.1"/>
    </source>
</evidence>
<accession>A0A6H3NP63</accession>